<dbReference type="Pfam" id="PF01825">
    <property type="entry name" value="GPS"/>
    <property type="match status" value="1"/>
</dbReference>
<dbReference type="PROSITE" id="PS01186">
    <property type="entry name" value="EGF_2"/>
    <property type="match status" value="1"/>
</dbReference>
<dbReference type="InterPro" id="IPR000203">
    <property type="entry name" value="GPS"/>
</dbReference>
<keyword evidence="9 13" id="KW-1015">Disulfide bond</keyword>
<evidence type="ECO:0000256" key="14">
    <source>
        <dbReference type="SAM" id="MobiDB-lite"/>
    </source>
</evidence>
<dbReference type="CDD" id="cd00054">
    <property type="entry name" value="EGF_CA"/>
    <property type="match status" value="5"/>
</dbReference>
<sequence length="813" mass="89075">MQASCRLLLLGICIVAAWDQVQCSNSSGRNECADPVPVCPDNSTCFDTLESFYCRCVPGYRSTGKHNFTDTDKDTFCNEINECRENSTLCGRNAWCRNTLGSYSCSCKAGFSSSSGQENFMAGQSNCTDINECEENSALCGRNAWCRNTNGSYKCSCKVGFSSSSGQENFTAGQSNCTDTDECVSACGQNGTCINTEGNFNCTCFQGFSYRENTSMCEDIDECSETPPICSPVNCTNKIGGYQCLCETGTFPSTGIKWVPNFSKCIELSCSEGPAENKSSAPLGEIQRILRETCLQQSDQGSPDGKQLLQDLLRITDLLLAGPLHKAKISKFFQIVEDAVMRAALLLDKEQTQINGTALGVEIHLSRFTASPQGPVTLGSGNVTLSTDWSTVAGENSSGFAASALISYYNLEESLNHSFDEDALARENHTLTSVQLNSKVVSAAISNAVPERLSSPVDFTFSHLQLNDSSHAAVCVYWKNDSSGGSWSKDGCETIGANQTHTVCRCYHLSSFAVLMALYEIQDTFELQLITWVGLGLSLICLILSILTFSCCRSVKGTRSTIHLHLCISLFIADLVFLAGISSTSNKGGCALVAGLLHFFFLAVFTWMCLEGIQLYRMVVTVFNATLPRRYMFLFGYGIPALIVGISAAANRQGYGTVRYCWLSLDNGFIWSFFGPVCVIILFNILFFVITIWKLAEKFSSVNPDLSTLKKIQVFTSTAVAQLCILGLMWIFGCFQFDSRSLAMSYIFTVLNSFQGVFIFIMHCLLCKQVRDDYRNLLSTVYSSKKYSEFSSTSQSASSQGMKSQQDTGESQM</sequence>
<dbReference type="InterPro" id="IPR000742">
    <property type="entry name" value="EGF"/>
</dbReference>
<dbReference type="SMART" id="SM00181">
    <property type="entry name" value="EGF"/>
    <property type="match status" value="5"/>
</dbReference>
<dbReference type="PANTHER" id="PTHR12011:SF433">
    <property type="entry name" value="ADHESION G PROTEIN-COUPLED RECEPTOR E1-LIKE-RELATED"/>
    <property type="match status" value="1"/>
</dbReference>
<dbReference type="InterPro" id="IPR000832">
    <property type="entry name" value="GPCR_2_secretin-like"/>
</dbReference>
<comment type="subcellular location">
    <subcellularLocation>
        <location evidence="1">Cell membrane</location>
        <topology evidence="1">Multi-pass membrane protein</topology>
    </subcellularLocation>
</comment>
<dbReference type="InterPro" id="IPR049883">
    <property type="entry name" value="NOTCH1_EGF-like"/>
</dbReference>
<evidence type="ECO:0000256" key="7">
    <source>
        <dbReference type="ARBA" id="ARBA00023040"/>
    </source>
</evidence>
<dbReference type="PANTHER" id="PTHR12011">
    <property type="entry name" value="ADHESION G-PROTEIN COUPLED RECEPTOR"/>
    <property type="match status" value="1"/>
</dbReference>
<evidence type="ECO:0000313" key="20">
    <source>
        <dbReference type="EMBL" id="KAK6468692.1"/>
    </source>
</evidence>
<keyword evidence="7" id="KW-0297">G-protein coupled receptor</keyword>
<keyword evidence="21" id="KW-1185">Reference proteome</keyword>
<dbReference type="SUPFAM" id="SSF57184">
    <property type="entry name" value="Growth factor receptor domain"/>
    <property type="match status" value="1"/>
</dbReference>
<accession>A0ABR0Y7R9</accession>
<dbReference type="Pfam" id="PF07645">
    <property type="entry name" value="EGF_CA"/>
    <property type="match status" value="5"/>
</dbReference>
<feature type="transmembrane region" description="Helical" evidence="15">
    <location>
        <begin position="670"/>
        <end position="693"/>
    </location>
</feature>
<evidence type="ECO:0000256" key="3">
    <source>
        <dbReference type="ARBA" id="ARBA00022536"/>
    </source>
</evidence>
<dbReference type="SMART" id="SM00303">
    <property type="entry name" value="GPS"/>
    <property type="match status" value="1"/>
</dbReference>
<evidence type="ECO:0000256" key="8">
    <source>
        <dbReference type="ARBA" id="ARBA00023136"/>
    </source>
</evidence>
<feature type="region of interest" description="Disordered" evidence="14">
    <location>
        <begin position="787"/>
        <end position="813"/>
    </location>
</feature>
<keyword evidence="10 20" id="KW-0675">Receptor</keyword>
<organism evidence="20 21">
    <name type="scientific">Huso huso</name>
    <name type="common">Beluga</name>
    <name type="synonym">Acipenser huso</name>
    <dbReference type="NCBI Taxonomy" id="61971"/>
    <lineage>
        <taxon>Eukaryota</taxon>
        <taxon>Metazoa</taxon>
        <taxon>Chordata</taxon>
        <taxon>Craniata</taxon>
        <taxon>Vertebrata</taxon>
        <taxon>Euteleostomi</taxon>
        <taxon>Actinopterygii</taxon>
        <taxon>Chondrostei</taxon>
        <taxon>Acipenseriformes</taxon>
        <taxon>Acipenseridae</taxon>
        <taxon>Huso</taxon>
    </lineage>
</organism>
<dbReference type="InterPro" id="IPR009030">
    <property type="entry name" value="Growth_fac_rcpt_cys_sf"/>
</dbReference>
<keyword evidence="5" id="KW-0677">Repeat</keyword>
<evidence type="ECO:0000256" key="10">
    <source>
        <dbReference type="ARBA" id="ARBA00023170"/>
    </source>
</evidence>
<evidence type="ECO:0000256" key="13">
    <source>
        <dbReference type="PROSITE-ProRule" id="PRU00076"/>
    </source>
</evidence>
<gene>
    <name evidence="20" type="ORF">HHUSO_G33009</name>
</gene>
<dbReference type="PROSITE" id="PS01187">
    <property type="entry name" value="EGF_CA"/>
    <property type="match status" value="2"/>
</dbReference>
<dbReference type="Proteomes" id="UP001369086">
    <property type="component" value="Unassembled WGS sequence"/>
</dbReference>
<feature type="compositionally biased region" description="Low complexity" evidence="14">
    <location>
        <begin position="787"/>
        <end position="806"/>
    </location>
</feature>
<evidence type="ECO:0000256" key="11">
    <source>
        <dbReference type="ARBA" id="ARBA00023180"/>
    </source>
</evidence>
<feature type="transmembrane region" description="Helical" evidence="15">
    <location>
        <begin position="564"/>
        <end position="585"/>
    </location>
</feature>
<comment type="caution">
    <text evidence="13">Lacks conserved residue(s) required for the propagation of feature annotation.</text>
</comment>
<keyword evidence="11" id="KW-0325">Glycoprotein</keyword>
<dbReference type="EMBL" id="JAHFZB010000042">
    <property type="protein sequence ID" value="KAK6468692.1"/>
    <property type="molecule type" value="Genomic_DNA"/>
</dbReference>
<proteinExistence type="predicted"/>
<dbReference type="InterPro" id="IPR057244">
    <property type="entry name" value="GAIN_B"/>
</dbReference>
<evidence type="ECO:0000259" key="17">
    <source>
        <dbReference type="PROSITE" id="PS50026"/>
    </source>
</evidence>
<feature type="transmembrane region" description="Helical" evidence="15">
    <location>
        <begin position="631"/>
        <end position="650"/>
    </location>
</feature>
<feature type="transmembrane region" description="Helical" evidence="15">
    <location>
        <begin position="529"/>
        <end position="552"/>
    </location>
</feature>
<dbReference type="Gene3D" id="2.60.220.50">
    <property type="match status" value="1"/>
</dbReference>
<dbReference type="PRINTS" id="PR00249">
    <property type="entry name" value="GPCRSECRETIN"/>
</dbReference>
<keyword evidence="3 13" id="KW-0245">EGF-like domain</keyword>
<dbReference type="SUPFAM" id="SSF81321">
    <property type="entry name" value="Family A G protein-coupled receptor-like"/>
    <property type="match status" value="1"/>
</dbReference>
<keyword evidence="6 15" id="KW-1133">Transmembrane helix</keyword>
<feature type="transmembrane region" description="Helical" evidence="15">
    <location>
        <begin position="744"/>
        <end position="766"/>
    </location>
</feature>
<keyword evidence="2" id="KW-1003">Cell membrane</keyword>
<feature type="transmembrane region" description="Helical" evidence="15">
    <location>
        <begin position="591"/>
        <end position="610"/>
    </location>
</feature>
<keyword evidence="4 15" id="KW-0812">Transmembrane</keyword>
<evidence type="ECO:0000259" key="19">
    <source>
        <dbReference type="PROSITE" id="PS50261"/>
    </source>
</evidence>
<dbReference type="Gene3D" id="2.10.25.10">
    <property type="entry name" value="Laminin"/>
    <property type="match status" value="5"/>
</dbReference>
<keyword evidence="12" id="KW-0807">Transducer</keyword>
<dbReference type="InterPro" id="IPR001740">
    <property type="entry name" value="GPCR_2_EMR1-like_rcpt"/>
</dbReference>
<dbReference type="PRINTS" id="PR01128">
    <property type="entry name" value="EMR1HORMONER"/>
</dbReference>
<dbReference type="InterPro" id="IPR018097">
    <property type="entry name" value="EGF_Ca-bd_CS"/>
</dbReference>
<evidence type="ECO:0000259" key="18">
    <source>
        <dbReference type="PROSITE" id="PS50221"/>
    </source>
</evidence>
<protein>
    <submittedName>
        <fullName evidence="20">Adhesion G protein-coupled receptor E5 isoform X4</fullName>
    </submittedName>
</protein>
<evidence type="ECO:0000313" key="21">
    <source>
        <dbReference type="Proteomes" id="UP001369086"/>
    </source>
</evidence>
<dbReference type="PROSITE" id="PS00010">
    <property type="entry name" value="ASX_HYDROXYL"/>
    <property type="match status" value="4"/>
</dbReference>
<feature type="transmembrane region" description="Helical" evidence="15">
    <location>
        <begin position="714"/>
        <end position="732"/>
    </location>
</feature>
<feature type="chain" id="PRO_5046696519" evidence="16">
    <location>
        <begin position="24"/>
        <end position="813"/>
    </location>
</feature>
<feature type="domain" description="G-protein coupled receptors family 2 profile 2" evidence="19">
    <location>
        <begin position="527"/>
        <end position="767"/>
    </location>
</feature>
<dbReference type="InterPro" id="IPR046338">
    <property type="entry name" value="GAIN_dom_sf"/>
</dbReference>
<feature type="domain" description="GAIN-B" evidence="18">
    <location>
        <begin position="361"/>
        <end position="522"/>
    </location>
</feature>
<evidence type="ECO:0000256" key="5">
    <source>
        <dbReference type="ARBA" id="ARBA00022737"/>
    </source>
</evidence>
<dbReference type="SMART" id="SM00179">
    <property type="entry name" value="EGF_CA"/>
    <property type="match status" value="5"/>
</dbReference>
<dbReference type="PROSITE" id="PS50261">
    <property type="entry name" value="G_PROTEIN_RECEP_F2_4"/>
    <property type="match status" value="1"/>
</dbReference>
<dbReference type="PROSITE" id="PS50026">
    <property type="entry name" value="EGF_3"/>
    <property type="match status" value="4"/>
</dbReference>
<evidence type="ECO:0000256" key="2">
    <source>
        <dbReference type="ARBA" id="ARBA00022475"/>
    </source>
</evidence>
<dbReference type="Pfam" id="PF00002">
    <property type="entry name" value="7tm_2"/>
    <property type="match status" value="1"/>
</dbReference>
<dbReference type="InterPro" id="IPR001881">
    <property type="entry name" value="EGF-like_Ca-bd_dom"/>
</dbReference>
<keyword evidence="8 15" id="KW-0472">Membrane</keyword>
<comment type="caution">
    <text evidence="20">The sequence shown here is derived from an EMBL/GenBank/DDBJ whole genome shotgun (WGS) entry which is preliminary data.</text>
</comment>
<keyword evidence="16" id="KW-0732">Signal</keyword>
<dbReference type="PROSITE" id="PS50221">
    <property type="entry name" value="GAIN_B"/>
    <property type="match status" value="1"/>
</dbReference>
<evidence type="ECO:0000256" key="16">
    <source>
        <dbReference type="SAM" id="SignalP"/>
    </source>
</evidence>
<name>A0ABR0Y7R9_HUSHU</name>
<evidence type="ECO:0000256" key="15">
    <source>
        <dbReference type="SAM" id="Phobius"/>
    </source>
</evidence>
<dbReference type="InterPro" id="IPR017981">
    <property type="entry name" value="GPCR_2-like_7TM"/>
</dbReference>
<feature type="disulfide bond" evidence="13">
    <location>
        <begin position="183"/>
        <end position="193"/>
    </location>
</feature>
<evidence type="ECO:0000256" key="9">
    <source>
        <dbReference type="ARBA" id="ARBA00023157"/>
    </source>
</evidence>
<feature type="domain" description="EGF-like" evidence="17">
    <location>
        <begin position="129"/>
        <end position="167"/>
    </location>
</feature>
<reference evidence="20 21" key="1">
    <citation type="submission" date="2021-05" db="EMBL/GenBank/DDBJ databases">
        <authorList>
            <person name="Zahm M."/>
            <person name="Klopp C."/>
            <person name="Cabau C."/>
            <person name="Kuhl H."/>
            <person name="Suciu R."/>
            <person name="Ciorpac M."/>
            <person name="Holostenco D."/>
            <person name="Gessner J."/>
            <person name="Wuertz S."/>
            <person name="Hohne C."/>
            <person name="Stock M."/>
            <person name="Gislard M."/>
            <person name="Lluch J."/>
            <person name="Milhes M."/>
            <person name="Lampietro C."/>
            <person name="Lopez Roques C."/>
            <person name="Donnadieu C."/>
            <person name="Du K."/>
            <person name="Schartl M."/>
            <person name="Guiguen Y."/>
        </authorList>
    </citation>
    <scope>NUCLEOTIDE SEQUENCE [LARGE SCALE GENOMIC DNA]</scope>
    <source>
        <strain evidence="20">Hh-F2</strain>
        <tissue evidence="20">Blood</tissue>
    </source>
</reference>
<feature type="domain" description="EGF-like" evidence="17">
    <location>
        <begin position="28"/>
        <end position="66"/>
    </location>
</feature>
<dbReference type="Gene3D" id="1.20.1070.10">
    <property type="entry name" value="Rhodopsin 7-helix transmembrane proteins"/>
    <property type="match status" value="1"/>
</dbReference>
<dbReference type="InterPro" id="IPR000152">
    <property type="entry name" value="EGF-type_Asp/Asn_hydroxyl_site"/>
</dbReference>
<evidence type="ECO:0000256" key="6">
    <source>
        <dbReference type="ARBA" id="ARBA00022989"/>
    </source>
</evidence>
<evidence type="ECO:0000256" key="1">
    <source>
        <dbReference type="ARBA" id="ARBA00004651"/>
    </source>
</evidence>
<feature type="domain" description="EGF-like" evidence="17">
    <location>
        <begin position="179"/>
        <end position="218"/>
    </location>
</feature>
<evidence type="ECO:0000256" key="12">
    <source>
        <dbReference type="ARBA" id="ARBA00023224"/>
    </source>
</evidence>
<dbReference type="SUPFAM" id="SSF57196">
    <property type="entry name" value="EGF/Laminin"/>
    <property type="match status" value="2"/>
</dbReference>
<evidence type="ECO:0000256" key="4">
    <source>
        <dbReference type="ARBA" id="ARBA00022692"/>
    </source>
</evidence>
<feature type="signal peptide" evidence="16">
    <location>
        <begin position="1"/>
        <end position="23"/>
    </location>
</feature>
<feature type="domain" description="EGF-like" evidence="17">
    <location>
        <begin position="79"/>
        <end position="117"/>
    </location>
</feature>